<keyword evidence="2" id="KW-1185">Reference proteome</keyword>
<evidence type="ECO:0000313" key="2">
    <source>
        <dbReference type="Proteomes" id="UP001066276"/>
    </source>
</evidence>
<dbReference type="Gene3D" id="3.30.250.20">
    <property type="entry name" value="L1 transposable element, C-terminal domain"/>
    <property type="match status" value="1"/>
</dbReference>
<gene>
    <name evidence="1" type="ORF">NDU88_002415</name>
</gene>
<evidence type="ECO:0000313" key="1">
    <source>
        <dbReference type="EMBL" id="KAJ1149608.1"/>
    </source>
</evidence>
<reference evidence="1" key="1">
    <citation type="journal article" date="2022" name="bioRxiv">
        <title>Sequencing and chromosome-scale assembly of the giantPleurodeles waltlgenome.</title>
        <authorList>
            <person name="Brown T."/>
            <person name="Elewa A."/>
            <person name="Iarovenko S."/>
            <person name="Subramanian E."/>
            <person name="Araus A.J."/>
            <person name="Petzold A."/>
            <person name="Susuki M."/>
            <person name="Suzuki K.-i.T."/>
            <person name="Hayashi T."/>
            <person name="Toyoda A."/>
            <person name="Oliveira C."/>
            <person name="Osipova E."/>
            <person name="Leigh N.D."/>
            <person name="Simon A."/>
            <person name="Yun M.H."/>
        </authorList>
    </citation>
    <scope>NUCLEOTIDE SEQUENCE</scope>
    <source>
        <strain evidence="1">20211129_DDA</strain>
        <tissue evidence="1">Liver</tissue>
    </source>
</reference>
<proteinExistence type="predicted"/>
<name>A0AAV7RFC1_PLEWA</name>
<dbReference type="AlphaFoldDB" id="A0AAV7RFC1"/>
<dbReference type="Proteomes" id="UP001066276">
    <property type="component" value="Chromosome 5"/>
</dbReference>
<protein>
    <submittedName>
        <fullName evidence="1">Uncharacterized protein</fullName>
    </submittedName>
</protein>
<dbReference type="EMBL" id="JANPWB010000009">
    <property type="protein sequence ID" value="KAJ1149608.1"/>
    <property type="molecule type" value="Genomic_DNA"/>
</dbReference>
<dbReference type="InterPro" id="IPR042566">
    <property type="entry name" value="L1_C"/>
</dbReference>
<organism evidence="1 2">
    <name type="scientific">Pleurodeles waltl</name>
    <name type="common">Iberian ribbed newt</name>
    <dbReference type="NCBI Taxonomy" id="8319"/>
    <lineage>
        <taxon>Eukaryota</taxon>
        <taxon>Metazoa</taxon>
        <taxon>Chordata</taxon>
        <taxon>Craniata</taxon>
        <taxon>Vertebrata</taxon>
        <taxon>Euteleostomi</taxon>
        <taxon>Amphibia</taxon>
        <taxon>Batrachia</taxon>
        <taxon>Caudata</taxon>
        <taxon>Salamandroidea</taxon>
        <taxon>Salamandridae</taxon>
        <taxon>Pleurodelinae</taxon>
        <taxon>Pleurodeles</taxon>
    </lineage>
</organism>
<comment type="caution">
    <text evidence="1">The sequence shown here is derived from an EMBL/GenBank/DDBJ whole genome shotgun (WGS) entry which is preliminary data.</text>
</comment>
<sequence>MGERLDRHMTQLVRAERRISKNEDNTADVWKHLDKGSRLSLFLDFTLAVQEVQQKFVDAKNLLKKLNLKYSMLYPVALTWRQMGDP</sequence>
<accession>A0AAV7RFC1</accession>